<evidence type="ECO:0000256" key="2">
    <source>
        <dbReference type="ARBA" id="ARBA00022475"/>
    </source>
</evidence>
<comment type="function">
    <text evidence="7">Part of the tripartite ATP-independent periplasmic (TRAP) transport system.</text>
</comment>
<sequence length="440" mass="46414">MSSVEIGGLFLAILLVLLVARIPIAIAMLLTGVGGYVAISGWPPLLSYLKTVAYARFTVYDLSVIPLFLLMGQFASRGGLATGLFRAAAAMIGHWRGGLAMSAVGSCAAFGAVCGSSIATAATMGQVALPELKKYNYSGSLSVGCLAAGGTLGILIPPSVVLVIYAILAQENISSLFMAAFIPGVLAAIGYMVAIAIYVRMNPDAGPAQPRMNWRQRLAAQKGVWPVFLIFVLVLGGIYGGWFTPTEAAAIGTVGTGIFAVVLGGMRWAGFKEVLYGTAVTTAMIFMILLGADIMNSFLAISQLPVALAEAITNSGVGPFVVLAGILILYLILGCVMDTMSMILLTIPIFFPLIMGLDFYGLDQTEKAIWFGVLALMVVEIGMITPPVGMNVYVISSMARDVSLRDAFRGVVPFLISDVLRVVVLVLFPSITLCLVRWLS</sequence>
<feature type="transmembrane region" description="Helical" evidence="7">
    <location>
        <begin position="103"/>
        <end position="129"/>
    </location>
</feature>
<feature type="transmembrane region" description="Helical" evidence="7">
    <location>
        <begin position="180"/>
        <end position="202"/>
    </location>
</feature>
<comment type="similarity">
    <text evidence="7">Belongs to the TRAP transporter large permease family.</text>
</comment>
<gene>
    <name evidence="9" type="ORF">UF78_13225</name>
</gene>
<comment type="caution">
    <text evidence="9">The sequence shown here is derived from an EMBL/GenBank/DDBJ whole genome shotgun (WGS) entry which is preliminary data.</text>
</comment>
<evidence type="ECO:0000256" key="7">
    <source>
        <dbReference type="RuleBase" id="RU369079"/>
    </source>
</evidence>
<keyword evidence="7" id="KW-0813">Transport</keyword>
<dbReference type="Pfam" id="PF06808">
    <property type="entry name" value="DctM"/>
    <property type="match status" value="1"/>
</dbReference>
<evidence type="ECO:0000256" key="1">
    <source>
        <dbReference type="ARBA" id="ARBA00004429"/>
    </source>
</evidence>
<comment type="subunit">
    <text evidence="7">The complex comprises the extracytoplasmic solute receptor protein and the two transmembrane proteins.</text>
</comment>
<reference evidence="9 10" key="1">
    <citation type="submission" date="2015-02" db="EMBL/GenBank/DDBJ databases">
        <title>Draft genome sequence of Pseudomonas stutzeri NT0128 isolated from wheat (Triticum turgidum) rhizosphere.</title>
        <authorList>
            <person name="Tovi N."/>
            <person name="Frenk S."/>
            <person name="Hadar Y."/>
            <person name="Minz D."/>
        </authorList>
    </citation>
    <scope>NUCLEOTIDE SEQUENCE [LARGE SCALE GENOMIC DNA]</scope>
    <source>
        <strain evidence="9 10">NT0128</strain>
    </source>
</reference>
<keyword evidence="5 7" id="KW-1133">Transmembrane helix</keyword>
<dbReference type="PIRSF" id="PIRSF006066">
    <property type="entry name" value="HI0050"/>
    <property type="match status" value="1"/>
</dbReference>
<feature type="transmembrane region" description="Helical" evidence="7">
    <location>
        <begin position="275"/>
        <end position="296"/>
    </location>
</feature>
<dbReference type="EMBL" id="JYHV01000021">
    <property type="protein sequence ID" value="KJH81511.1"/>
    <property type="molecule type" value="Genomic_DNA"/>
</dbReference>
<feature type="transmembrane region" description="Helical" evidence="7">
    <location>
        <begin position="316"/>
        <end position="336"/>
    </location>
</feature>
<comment type="subcellular location">
    <subcellularLocation>
        <location evidence="1 7">Cell inner membrane</location>
        <topology evidence="1 7">Multi-pass membrane protein</topology>
    </subcellularLocation>
</comment>
<dbReference type="OrthoDB" id="9796052at2"/>
<dbReference type="PANTHER" id="PTHR33362:SF5">
    <property type="entry name" value="C4-DICARBOXYLATE TRAP TRANSPORTER LARGE PERMEASE PROTEIN DCTM"/>
    <property type="match status" value="1"/>
</dbReference>
<evidence type="ECO:0000313" key="10">
    <source>
        <dbReference type="Proteomes" id="UP000032487"/>
    </source>
</evidence>
<evidence type="ECO:0000313" key="9">
    <source>
        <dbReference type="EMBL" id="KJH81511.1"/>
    </source>
</evidence>
<protein>
    <recommendedName>
        <fullName evidence="7">TRAP transporter large permease protein</fullName>
    </recommendedName>
</protein>
<dbReference type="GO" id="GO:0005886">
    <property type="term" value="C:plasma membrane"/>
    <property type="evidence" value="ECO:0007669"/>
    <property type="project" value="UniProtKB-SubCell"/>
</dbReference>
<evidence type="ECO:0000256" key="3">
    <source>
        <dbReference type="ARBA" id="ARBA00022519"/>
    </source>
</evidence>
<feature type="transmembrane region" description="Helical" evidence="7">
    <location>
        <begin position="141"/>
        <end position="168"/>
    </location>
</feature>
<organism evidence="9 10">
    <name type="scientific">Stutzerimonas stutzeri</name>
    <name type="common">Pseudomonas stutzeri</name>
    <dbReference type="NCBI Taxonomy" id="316"/>
    <lineage>
        <taxon>Bacteria</taxon>
        <taxon>Pseudomonadati</taxon>
        <taxon>Pseudomonadota</taxon>
        <taxon>Gammaproteobacteria</taxon>
        <taxon>Pseudomonadales</taxon>
        <taxon>Pseudomonadaceae</taxon>
        <taxon>Stutzerimonas</taxon>
    </lineage>
</organism>
<feature type="transmembrane region" description="Helical" evidence="7">
    <location>
        <begin position="368"/>
        <end position="394"/>
    </location>
</feature>
<feature type="transmembrane region" description="Helical" evidence="7">
    <location>
        <begin position="343"/>
        <end position="362"/>
    </location>
</feature>
<dbReference type="InterPro" id="IPR010656">
    <property type="entry name" value="DctM"/>
</dbReference>
<dbReference type="Proteomes" id="UP000032487">
    <property type="component" value="Unassembled WGS sequence"/>
</dbReference>
<feature type="transmembrane region" description="Helical" evidence="7">
    <location>
        <begin position="248"/>
        <end position="268"/>
    </location>
</feature>
<evidence type="ECO:0000256" key="6">
    <source>
        <dbReference type="ARBA" id="ARBA00023136"/>
    </source>
</evidence>
<keyword evidence="6 7" id="KW-0472">Membrane</keyword>
<feature type="domain" description="TRAP C4-dicarboxylate transport system permease DctM subunit" evidence="8">
    <location>
        <begin position="11"/>
        <end position="430"/>
    </location>
</feature>
<feature type="transmembrane region" description="Helical" evidence="7">
    <location>
        <begin position="415"/>
        <end position="439"/>
    </location>
</feature>
<dbReference type="InterPro" id="IPR004681">
    <property type="entry name" value="TRAP_DctM"/>
</dbReference>
<feature type="transmembrane region" description="Helical" evidence="7">
    <location>
        <begin position="223"/>
        <end position="242"/>
    </location>
</feature>
<evidence type="ECO:0000256" key="4">
    <source>
        <dbReference type="ARBA" id="ARBA00022692"/>
    </source>
</evidence>
<dbReference type="PATRIC" id="fig|316.101.peg.2225"/>
<name>A0A0D9AQ29_STUST</name>
<dbReference type="GO" id="GO:0022857">
    <property type="term" value="F:transmembrane transporter activity"/>
    <property type="evidence" value="ECO:0007669"/>
    <property type="project" value="UniProtKB-UniRule"/>
</dbReference>
<feature type="transmembrane region" description="Helical" evidence="7">
    <location>
        <begin position="51"/>
        <end position="71"/>
    </location>
</feature>
<keyword evidence="4 7" id="KW-0812">Transmembrane</keyword>
<keyword evidence="2" id="KW-1003">Cell membrane</keyword>
<evidence type="ECO:0000259" key="8">
    <source>
        <dbReference type="Pfam" id="PF06808"/>
    </source>
</evidence>
<keyword evidence="3 7" id="KW-0997">Cell inner membrane</keyword>
<accession>A0A0D9AQ29</accession>
<dbReference type="PANTHER" id="PTHR33362">
    <property type="entry name" value="SIALIC ACID TRAP TRANSPORTER PERMEASE PROTEIN SIAT-RELATED"/>
    <property type="match status" value="1"/>
</dbReference>
<dbReference type="RefSeq" id="WP_045162670.1">
    <property type="nucleotide sequence ID" value="NZ_JYHV01000021.1"/>
</dbReference>
<evidence type="ECO:0000256" key="5">
    <source>
        <dbReference type="ARBA" id="ARBA00022989"/>
    </source>
</evidence>
<proteinExistence type="inferred from homology"/>
<dbReference type="NCBIfam" id="TIGR00786">
    <property type="entry name" value="dctM"/>
    <property type="match status" value="1"/>
</dbReference>
<dbReference type="AlphaFoldDB" id="A0A0D9AQ29"/>